<accession>A0ABP3DYI9</accession>
<dbReference type="Pfam" id="PF00400">
    <property type="entry name" value="WD40"/>
    <property type="match status" value="3"/>
</dbReference>
<keyword evidence="10" id="KW-1185">Reference proteome</keyword>
<protein>
    <recommendedName>
        <fullName evidence="11">WD40 repeat protein</fullName>
    </recommendedName>
</protein>
<evidence type="ECO:0000256" key="2">
    <source>
        <dbReference type="ARBA" id="ARBA00022737"/>
    </source>
</evidence>
<dbReference type="SMART" id="SM00320">
    <property type="entry name" value="WD40"/>
    <property type="match status" value="6"/>
</dbReference>
<dbReference type="InterPro" id="IPR043129">
    <property type="entry name" value="ATPase_NBD"/>
</dbReference>
<evidence type="ECO:0000256" key="5">
    <source>
        <dbReference type="ARBA" id="ARBA00023186"/>
    </source>
</evidence>
<evidence type="ECO:0000256" key="1">
    <source>
        <dbReference type="ARBA" id="ARBA00022574"/>
    </source>
</evidence>
<dbReference type="CDD" id="cd00200">
    <property type="entry name" value="WD40"/>
    <property type="match status" value="1"/>
</dbReference>
<dbReference type="PROSITE" id="PS00678">
    <property type="entry name" value="WD_REPEATS_1"/>
    <property type="match status" value="1"/>
</dbReference>
<dbReference type="Gene3D" id="2.130.10.10">
    <property type="entry name" value="YVTN repeat-like/Quinoprotein amine dehydrogenase"/>
    <property type="match status" value="2"/>
</dbReference>
<dbReference type="SUPFAM" id="SSF53067">
    <property type="entry name" value="Actin-like ATPase domain"/>
    <property type="match status" value="2"/>
</dbReference>
<reference evidence="10" key="1">
    <citation type="journal article" date="2019" name="Int. J. Syst. Evol. Microbiol.">
        <title>The Global Catalogue of Microorganisms (GCM) 10K type strain sequencing project: providing services to taxonomists for standard genome sequencing and annotation.</title>
        <authorList>
            <consortium name="The Broad Institute Genomics Platform"/>
            <consortium name="The Broad Institute Genome Sequencing Center for Infectious Disease"/>
            <person name="Wu L."/>
            <person name="Ma J."/>
        </authorList>
    </citation>
    <scope>NUCLEOTIDE SEQUENCE [LARGE SCALE GENOMIC DNA]</scope>
    <source>
        <strain evidence="10">JCM 10425</strain>
    </source>
</reference>
<keyword evidence="2" id="KW-0677">Repeat</keyword>
<evidence type="ECO:0008006" key="11">
    <source>
        <dbReference type="Google" id="ProtNLM"/>
    </source>
</evidence>
<organism evidence="9 10">
    <name type="scientific">Cryptosporangium japonicum</name>
    <dbReference type="NCBI Taxonomy" id="80872"/>
    <lineage>
        <taxon>Bacteria</taxon>
        <taxon>Bacillati</taxon>
        <taxon>Actinomycetota</taxon>
        <taxon>Actinomycetes</taxon>
        <taxon>Cryptosporangiales</taxon>
        <taxon>Cryptosporangiaceae</taxon>
        <taxon>Cryptosporangium</taxon>
    </lineage>
</organism>
<dbReference type="InterPro" id="IPR019775">
    <property type="entry name" value="WD40_repeat_CS"/>
</dbReference>
<dbReference type="RefSeq" id="WP_344649605.1">
    <property type="nucleotide sequence ID" value="NZ_BAAAGX010000012.1"/>
</dbReference>
<keyword evidence="8" id="KW-0812">Transmembrane</keyword>
<keyword evidence="1 6" id="KW-0853">WD repeat</keyword>
<proteinExistence type="predicted"/>
<keyword evidence="3" id="KW-0547">Nucleotide-binding</keyword>
<feature type="repeat" description="WD" evidence="6">
    <location>
        <begin position="657"/>
        <end position="698"/>
    </location>
</feature>
<evidence type="ECO:0000256" key="7">
    <source>
        <dbReference type="SAM" id="MobiDB-lite"/>
    </source>
</evidence>
<gene>
    <name evidence="9" type="ORF">GCM10009539_31820</name>
</gene>
<evidence type="ECO:0000256" key="4">
    <source>
        <dbReference type="ARBA" id="ARBA00022840"/>
    </source>
</evidence>
<evidence type="ECO:0000313" key="10">
    <source>
        <dbReference type="Proteomes" id="UP001500967"/>
    </source>
</evidence>
<dbReference type="InterPro" id="IPR015943">
    <property type="entry name" value="WD40/YVTN_repeat-like_dom_sf"/>
</dbReference>
<dbReference type="PROSITE" id="PS50082">
    <property type="entry name" value="WD_REPEATS_2"/>
    <property type="match status" value="3"/>
</dbReference>
<evidence type="ECO:0000256" key="3">
    <source>
        <dbReference type="ARBA" id="ARBA00022741"/>
    </source>
</evidence>
<evidence type="ECO:0000256" key="8">
    <source>
        <dbReference type="SAM" id="Phobius"/>
    </source>
</evidence>
<feature type="region of interest" description="Disordered" evidence="7">
    <location>
        <begin position="358"/>
        <end position="385"/>
    </location>
</feature>
<dbReference type="InterPro" id="IPR013126">
    <property type="entry name" value="Hsp_70_fam"/>
</dbReference>
<dbReference type="PANTHER" id="PTHR19879:SF9">
    <property type="entry name" value="TRANSCRIPTION INITIATION FACTOR TFIID SUBUNIT 5"/>
    <property type="match status" value="1"/>
</dbReference>
<dbReference type="InterPro" id="IPR001680">
    <property type="entry name" value="WD40_rpt"/>
</dbReference>
<dbReference type="Proteomes" id="UP001500967">
    <property type="component" value="Unassembled WGS sequence"/>
</dbReference>
<feature type="transmembrane region" description="Helical" evidence="8">
    <location>
        <begin position="394"/>
        <end position="414"/>
    </location>
</feature>
<dbReference type="InterPro" id="IPR011047">
    <property type="entry name" value="Quinoprotein_ADH-like_sf"/>
</dbReference>
<dbReference type="PANTHER" id="PTHR19879">
    <property type="entry name" value="TRANSCRIPTION INITIATION FACTOR TFIID"/>
    <property type="match status" value="1"/>
</dbReference>
<dbReference type="SUPFAM" id="SSF50998">
    <property type="entry name" value="Quinoprotein alcohol dehydrogenase-like"/>
    <property type="match status" value="1"/>
</dbReference>
<feature type="repeat" description="WD" evidence="6">
    <location>
        <begin position="707"/>
        <end position="743"/>
    </location>
</feature>
<dbReference type="Gene3D" id="3.90.640.10">
    <property type="entry name" value="Actin, Chain A, domain 4"/>
    <property type="match status" value="1"/>
</dbReference>
<dbReference type="Pfam" id="PF00012">
    <property type="entry name" value="HSP70"/>
    <property type="match status" value="1"/>
</dbReference>
<name>A0ABP3DYI9_9ACTN</name>
<keyword evidence="4" id="KW-0067">ATP-binding</keyword>
<keyword evidence="8" id="KW-1133">Transmembrane helix</keyword>
<feature type="compositionally biased region" description="Pro residues" evidence="7">
    <location>
        <begin position="358"/>
        <end position="378"/>
    </location>
</feature>
<keyword evidence="5" id="KW-0143">Chaperone</keyword>
<dbReference type="PROSITE" id="PS50294">
    <property type="entry name" value="WD_REPEATS_REGION"/>
    <property type="match status" value="3"/>
</dbReference>
<keyword evidence="8" id="KW-0472">Membrane</keyword>
<evidence type="ECO:0000313" key="9">
    <source>
        <dbReference type="EMBL" id="GAA0243999.1"/>
    </source>
</evidence>
<dbReference type="EMBL" id="BAAAGX010000012">
    <property type="protein sequence ID" value="GAA0243999.1"/>
    <property type="molecule type" value="Genomic_DNA"/>
</dbReference>
<comment type="caution">
    <text evidence="9">The sequence shown here is derived from an EMBL/GenBank/DDBJ whole genome shotgun (WGS) entry which is preliminary data.</text>
</comment>
<evidence type="ECO:0000256" key="6">
    <source>
        <dbReference type="PROSITE-ProRule" id="PRU00221"/>
    </source>
</evidence>
<dbReference type="PRINTS" id="PR00301">
    <property type="entry name" value="HEATSHOCK70"/>
</dbReference>
<dbReference type="Gene3D" id="3.30.420.40">
    <property type="match status" value="2"/>
</dbReference>
<sequence length="743" mass="77424">MVVDSFRLGIDFGTSSTVAALVGPDGRVRPLLFDSSPLLSSAVFVGPDGTPLTGVDAERAGLSYASGLEPNPKRRIDDGTLWLGEREVGVVDLIGVVLRRVAEEAYRVTGRSPAGVVVTHPAAWRQARLGLLAAAAAAAGLGDVRFVPEPVAAAAYFVRVLGHALPADRCLVVYDFGAGTFDVSVVRPAGPGFEVVASAGLPDVGGLDLDAAVVAHARALTGGAADAWSRLDWPQTPADQQARHALWRSAKAAKEQLSRHPAADLHVPLVGADVRVTREEFEKLATPLLDRTSALTLSVLREAGVAPEQVAGVFLVGGSSRIPLAATLLHRTLRIAPTALDYPELVVAEGSLHALNPPPFTAAPAPPGTQAPPHPGAPAAPVRRSSRASRARKLLAAGAAVVVVLAIVATVVVLKSLADPGPITGATKGPTLTGHTDDVTAVALGGPDGSLVASASDDDTIRFWGVETGKKDGPDLTGFSIAPDEIDFDPDGRRLLTLSGSTVQLWDTEKRRNAFDTIDELDTETGLPSPGSIADVAFVDGGKRVQAAFSYGSVLTWNTSDGKRVGTYPTVAGPDKLFSDVALSPDGKRLATVASKDGLRVYDVEKKSLVGGELKTTDGYSSFDHLTFSPDGTRLAVTNSYDVVVFDVGSGKVVDTFEGHTGSINTLAFSPDGTVLASAGNDNRILLWDLVAHRELTTALTGHQKKTGDSTNSITGLAFSADGNHLASSSTDKTVILWRMTRD</sequence>
<feature type="repeat" description="WD" evidence="6">
    <location>
        <begin position="432"/>
        <end position="470"/>
    </location>
</feature>